<dbReference type="GO" id="GO:0016020">
    <property type="term" value="C:membrane"/>
    <property type="evidence" value="ECO:0007669"/>
    <property type="project" value="TreeGrafter"/>
</dbReference>
<dbReference type="SUPFAM" id="SSF53474">
    <property type="entry name" value="alpha/beta-Hydrolases"/>
    <property type="match status" value="1"/>
</dbReference>
<dbReference type="Proteomes" id="UP000435802">
    <property type="component" value="Unassembled WGS sequence"/>
</dbReference>
<dbReference type="InterPro" id="IPR050266">
    <property type="entry name" value="AB_hydrolase_sf"/>
</dbReference>
<keyword evidence="2" id="KW-0378">Hydrolase</keyword>
<evidence type="ECO:0000313" key="2">
    <source>
        <dbReference type="EMBL" id="MXN47052.1"/>
    </source>
</evidence>
<name>A0A6N8SJJ4_9HYPH</name>
<dbReference type="GO" id="GO:0016787">
    <property type="term" value="F:hydrolase activity"/>
    <property type="evidence" value="ECO:0007669"/>
    <property type="project" value="UniProtKB-KW"/>
</dbReference>
<dbReference type="PANTHER" id="PTHR43798:SF33">
    <property type="entry name" value="HYDROLASE, PUTATIVE (AFU_ORTHOLOGUE AFUA_2G14860)-RELATED"/>
    <property type="match status" value="1"/>
</dbReference>
<accession>A0A6N8SJJ4</accession>
<proteinExistence type="predicted"/>
<dbReference type="AlphaFoldDB" id="A0A6N8SJJ4"/>
<dbReference type="PANTHER" id="PTHR43798">
    <property type="entry name" value="MONOACYLGLYCEROL LIPASE"/>
    <property type="match status" value="1"/>
</dbReference>
<comment type="caution">
    <text evidence="2">The sequence shown here is derived from an EMBL/GenBank/DDBJ whole genome shotgun (WGS) entry which is preliminary data.</text>
</comment>
<keyword evidence="3" id="KW-1185">Reference proteome</keyword>
<dbReference type="OrthoDB" id="9791366at2"/>
<organism evidence="2 3">
    <name type="scientific">Shinella kummerowiae</name>
    <dbReference type="NCBI Taxonomy" id="417745"/>
    <lineage>
        <taxon>Bacteria</taxon>
        <taxon>Pseudomonadati</taxon>
        <taxon>Pseudomonadota</taxon>
        <taxon>Alphaproteobacteria</taxon>
        <taxon>Hyphomicrobiales</taxon>
        <taxon>Rhizobiaceae</taxon>
        <taxon>Shinella</taxon>
    </lineage>
</organism>
<evidence type="ECO:0000313" key="3">
    <source>
        <dbReference type="Proteomes" id="UP000435802"/>
    </source>
</evidence>
<evidence type="ECO:0000259" key="1">
    <source>
        <dbReference type="Pfam" id="PF00561"/>
    </source>
</evidence>
<feature type="domain" description="AB hydrolase-1" evidence="1">
    <location>
        <begin position="36"/>
        <end position="281"/>
    </location>
</feature>
<gene>
    <name evidence="2" type="ORF">GR138_17795</name>
</gene>
<dbReference type="InterPro" id="IPR029058">
    <property type="entry name" value="AB_hydrolase_fold"/>
</dbReference>
<dbReference type="EMBL" id="WUMK01000006">
    <property type="protein sequence ID" value="MXN47052.1"/>
    <property type="molecule type" value="Genomic_DNA"/>
</dbReference>
<dbReference type="Pfam" id="PF00561">
    <property type="entry name" value="Abhydrolase_1"/>
    <property type="match status" value="1"/>
</dbReference>
<dbReference type="Gene3D" id="3.40.50.1820">
    <property type="entry name" value="alpha/beta hydrolase"/>
    <property type="match status" value="1"/>
</dbReference>
<reference evidence="2 3" key="1">
    <citation type="submission" date="2019-12" db="EMBL/GenBank/DDBJ databases">
        <title>Shinella kummerowiae sp. nov., a symbiotic bacterium isolated from root nodules of the herbal legume Kummerowia stipulacea.</title>
        <authorList>
            <person name="Gao J."/>
        </authorList>
    </citation>
    <scope>NUCLEOTIDE SEQUENCE [LARGE SCALE GENOMIC DNA]</scope>
    <source>
        <strain evidence="2 3">CCBAU 25048</strain>
    </source>
</reference>
<sequence length="296" mass="32218">MDVFESRFFTAEDGLRLHARLYPAGNPPCAAQERLPVICLPGLSRNVRDFHPFARLVAQDPSAPRRVIALDYRGRGLSDYDPNPENYNIGIECRDVITVCAALGIARAIFVGTSRGGLILHVMAALKPDLIAGAVLNDIGPEIEADGLRDIRDYLSQRSSPATLDDAADGLAHIHGAAFPALSRTDWLDMADALYTEKAGRLVTDYDPKLTDQLQAIDFSKPLATLWPQFELLAKVPLLVVRGDHSRLLSQETLARMATHSSAVKTVTAPGQGHAPLLHHPDIFSSVRDFLAAFPG</sequence>
<dbReference type="RefSeq" id="WP_160860576.1">
    <property type="nucleotide sequence ID" value="NZ_WUMK01000006.1"/>
</dbReference>
<dbReference type="InterPro" id="IPR000073">
    <property type="entry name" value="AB_hydrolase_1"/>
</dbReference>
<protein>
    <submittedName>
        <fullName evidence="2">Alpha/beta fold hydrolase</fullName>
    </submittedName>
</protein>